<gene>
    <name evidence="2" type="ORF">DAEQUDRAFT_386080</name>
</gene>
<dbReference type="OrthoDB" id="2802952at2759"/>
<keyword evidence="3" id="KW-1185">Reference proteome</keyword>
<evidence type="ECO:0000256" key="1">
    <source>
        <dbReference type="SAM" id="Phobius"/>
    </source>
</evidence>
<feature type="transmembrane region" description="Helical" evidence="1">
    <location>
        <begin position="7"/>
        <end position="29"/>
    </location>
</feature>
<sequence length="293" mass="31760">MAASMPTYISLVSQATIIPYTALLVLFTQHLAMRTLTSGNHTLTSVQDVTGAWSGLAAAFVGMWRQLKSPSYILGMTQVTAYLACISALHVTTPSLFSVRPFTQSNRTTVSAISSLPLMTIYDDTSVQEALWDQADAFLQYQAIGGGSGQYISTIGLSNSTVYDVINAQPDILDVDVYAATANVTCGCIPDATAQLLESPANSWSGMASAVYSRYNFTFGMGIKPQAGDTYPGLYYMTSLNFEEQISDNTDLAGVTIPLGRNALFWTTRNVVDDNGQYSPTVRRQGTWMSRYS</sequence>
<evidence type="ECO:0000313" key="3">
    <source>
        <dbReference type="Proteomes" id="UP000076727"/>
    </source>
</evidence>
<dbReference type="Proteomes" id="UP000076727">
    <property type="component" value="Unassembled WGS sequence"/>
</dbReference>
<accession>A0A165P2C6</accession>
<organism evidence="2 3">
    <name type="scientific">Daedalea quercina L-15889</name>
    <dbReference type="NCBI Taxonomy" id="1314783"/>
    <lineage>
        <taxon>Eukaryota</taxon>
        <taxon>Fungi</taxon>
        <taxon>Dikarya</taxon>
        <taxon>Basidiomycota</taxon>
        <taxon>Agaricomycotina</taxon>
        <taxon>Agaricomycetes</taxon>
        <taxon>Polyporales</taxon>
        <taxon>Fomitopsis</taxon>
    </lineage>
</organism>
<name>A0A165P2C6_9APHY</name>
<evidence type="ECO:0000313" key="2">
    <source>
        <dbReference type="EMBL" id="KZT67674.1"/>
    </source>
</evidence>
<proteinExistence type="predicted"/>
<feature type="transmembrane region" description="Helical" evidence="1">
    <location>
        <begin position="79"/>
        <end position="97"/>
    </location>
</feature>
<reference evidence="2 3" key="1">
    <citation type="journal article" date="2016" name="Mol. Biol. Evol.">
        <title>Comparative Genomics of Early-Diverging Mushroom-Forming Fungi Provides Insights into the Origins of Lignocellulose Decay Capabilities.</title>
        <authorList>
            <person name="Nagy L.G."/>
            <person name="Riley R."/>
            <person name="Tritt A."/>
            <person name="Adam C."/>
            <person name="Daum C."/>
            <person name="Floudas D."/>
            <person name="Sun H."/>
            <person name="Yadav J.S."/>
            <person name="Pangilinan J."/>
            <person name="Larsson K.H."/>
            <person name="Matsuura K."/>
            <person name="Barry K."/>
            <person name="Labutti K."/>
            <person name="Kuo R."/>
            <person name="Ohm R.A."/>
            <person name="Bhattacharya S.S."/>
            <person name="Shirouzu T."/>
            <person name="Yoshinaga Y."/>
            <person name="Martin F.M."/>
            <person name="Grigoriev I.V."/>
            <person name="Hibbett D.S."/>
        </authorList>
    </citation>
    <scope>NUCLEOTIDE SEQUENCE [LARGE SCALE GENOMIC DNA]</scope>
    <source>
        <strain evidence="2 3">L-15889</strain>
    </source>
</reference>
<dbReference type="AlphaFoldDB" id="A0A165P2C6"/>
<protein>
    <submittedName>
        <fullName evidence="2">Uncharacterized protein</fullName>
    </submittedName>
</protein>
<dbReference type="STRING" id="1314783.A0A165P2C6"/>
<keyword evidence="1" id="KW-1133">Transmembrane helix</keyword>
<dbReference type="EMBL" id="KV429074">
    <property type="protein sequence ID" value="KZT67674.1"/>
    <property type="molecule type" value="Genomic_DNA"/>
</dbReference>
<keyword evidence="1" id="KW-0472">Membrane</keyword>
<keyword evidence="1" id="KW-0812">Transmembrane</keyword>